<evidence type="ECO:0000256" key="2">
    <source>
        <dbReference type="ARBA" id="ARBA00023235"/>
    </source>
</evidence>
<reference evidence="3" key="1">
    <citation type="submission" date="2022-08" db="EMBL/GenBank/DDBJ databases">
        <title>Complete genome sequence of Mycoplasma molare type strain H 542.</title>
        <authorList>
            <person name="Spergser J."/>
        </authorList>
    </citation>
    <scope>NUCLEOTIDE SEQUENCE</scope>
    <source>
        <strain evidence="3">H 542</strain>
    </source>
</reference>
<dbReference type="PANTHER" id="PTHR11749">
    <property type="entry name" value="RIBULOSE-5-PHOSPHATE-3-EPIMERASE"/>
    <property type="match status" value="1"/>
</dbReference>
<accession>A0ABY5TUT5</accession>
<dbReference type="RefSeq" id="WP_027123043.1">
    <property type="nucleotide sequence ID" value="NZ_CP103423.1"/>
</dbReference>
<keyword evidence="1" id="KW-0479">Metal-binding</keyword>
<organism evidence="3 4">
    <name type="scientific">Mesomycoplasma molare</name>
    <dbReference type="NCBI Taxonomy" id="171288"/>
    <lineage>
        <taxon>Bacteria</taxon>
        <taxon>Bacillati</taxon>
        <taxon>Mycoplasmatota</taxon>
        <taxon>Mycoplasmoidales</taxon>
        <taxon>Metamycoplasmataceae</taxon>
        <taxon>Mesomycoplasma</taxon>
    </lineage>
</organism>
<dbReference type="SUPFAM" id="SSF51366">
    <property type="entry name" value="Ribulose-phoshate binding barrel"/>
    <property type="match status" value="1"/>
</dbReference>
<dbReference type="InterPro" id="IPR013785">
    <property type="entry name" value="Aldolase_TIM"/>
</dbReference>
<dbReference type="Pfam" id="PF00834">
    <property type="entry name" value="Ribul_P_3_epim"/>
    <property type="match status" value="1"/>
</dbReference>
<protein>
    <submittedName>
        <fullName evidence="3">Ribulose phosphate epimerase</fullName>
    </submittedName>
</protein>
<dbReference type="InterPro" id="IPR011060">
    <property type="entry name" value="RibuloseP-bd_barrel"/>
</dbReference>
<dbReference type="EMBL" id="CP103423">
    <property type="protein sequence ID" value="UWD34015.1"/>
    <property type="molecule type" value="Genomic_DNA"/>
</dbReference>
<dbReference type="InterPro" id="IPR000056">
    <property type="entry name" value="Ribul_P_3_epim-like"/>
</dbReference>
<evidence type="ECO:0000313" key="3">
    <source>
        <dbReference type="EMBL" id="UWD34015.1"/>
    </source>
</evidence>
<proteinExistence type="predicted"/>
<name>A0ABY5TUT5_9BACT</name>
<dbReference type="Gene3D" id="3.20.20.70">
    <property type="entry name" value="Aldolase class I"/>
    <property type="match status" value="1"/>
</dbReference>
<keyword evidence="2" id="KW-0413">Isomerase</keyword>
<sequence>MKYSQSICAINSYTSLETIDELVKNGMKHIHVDFMDSFYVPNFGVSFEAAEFLIKRYPNVNFDAHLMVKNPLRLIERLVQVGFETIFLPAKEINKEEFDKISQNYPNVFFGIMLEANNDPNDFRDIVLNSKKILLMTINKIGGTGQKLDENLFKKVEEIKKINPEILIYSDGGLRQENTDSFYNNKIDVAVGGSIIWSFETIKDFSEWWNKKYA</sequence>
<evidence type="ECO:0000256" key="1">
    <source>
        <dbReference type="ARBA" id="ARBA00022723"/>
    </source>
</evidence>
<dbReference type="Proteomes" id="UP001058364">
    <property type="component" value="Chromosome"/>
</dbReference>
<evidence type="ECO:0000313" key="4">
    <source>
        <dbReference type="Proteomes" id="UP001058364"/>
    </source>
</evidence>
<gene>
    <name evidence="3" type="ORF">NX772_02815</name>
</gene>
<keyword evidence="4" id="KW-1185">Reference proteome</keyword>